<dbReference type="HAMAP" id="MF_00385">
    <property type="entry name" value="Ribosomal_bS16"/>
    <property type="match status" value="1"/>
</dbReference>
<reference evidence="5 6" key="1">
    <citation type="submission" date="2016-01" db="EMBL/GenBank/DDBJ databases">
        <authorList>
            <person name="McClelland M."/>
            <person name="Jain A."/>
            <person name="Saraogi P."/>
            <person name="Mendelson R."/>
            <person name="Westerman R."/>
            <person name="SanMiguel P."/>
            <person name="Csonka L."/>
        </authorList>
    </citation>
    <scope>NUCLEOTIDE SEQUENCE [LARGE SCALE GENOMIC DNA]</scope>
    <source>
        <strain evidence="5 6">R-53146</strain>
    </source>
</reference>
<dbReference type="NCBIfam" id="NF011094">
    <property type="entry name" value="PRK14521.1"/>
    <property type="match status" value="1"/>
</dbReference>
<gene>
    <name evidence="3" type="primary">rpsP</name>
    <name evidence="5" type="ORF">Ga0061079_102112</name>
</gene>
<evidence type="ECO:0000313" key="6">
    <source>
        <dbReference type="Proteomes" id="UP000182761"/>
    </source>
</evidence>
<dbReference type="OrthoDB" id="9807878at2"/>
<accession>A0A0X3AMJ1</accession>
<feature type="region of interest" description="Disordered" evidence="4">
    <location>
        <begin position="118"/>
        <end position="159"/>
    </location>
</feature>
<proteinExistence type="inferred from homology"/>
<evidence type="ECO:0000256" key="4">
    <source>
        <dbReference type="SAM" id="MobiDB-lite"/>
    </source>
</evidence>
<evidence type="ECO:0000256" key="2">
    <source>
        <dbReference type="ARBA" id="ARBA00023274"/>
    </source>
</evidence>
<dbReference type="NCBIfam" id="TIGR00002">
    <property type="entry name" value="S16"/>
    <property type="match status" value="1"/>
</dbReference>
<dbReference type="RefSeq" id="WP_055424796.1">
    <property type="nucleotide sequence ID" value="NZ_FCOR01000002.1"/>
</dbReference>
<dbReference type="EMBL" id="FCOR01000002">
    <property type="protein sequence ID" value="CVK15566.1"/>
    <property type="molecule type" value="Genomic_DNA"/>
</dbReference>
<dbReference type="GO" id="GO:0015935">
    <property type="term" value="C:small ribosomal subunit"/>
    <property type="evidence" value="ECO:0007669"/>
    <property type="project" value="TreeGrafter"/>
</dbReference>
<name>A0A0X3AMJ1_9FLAO</name>
<dbReference type="GO" id="GO:0006412">
    <property type="term" value="P:translation"/>
    <property type="evidence" value="ECO:0007669"/>
    <property type="project" value="UniProtKB-UniRule"/>
</dbReference>
<protein>
    <recommendedName>
        <fullName evidence="3">Small ribosomal subunit protein bS16</fullName>
    </recommendedName>
</protein>
<keyword evidence="6" id="KW-1185">Reference proteome</keyword>
<evidence type="ECO:0000256" key="1">
    <source>
        <dbReference type="ARBA" id="ARBA00022980"/>
    </source>
</evidence>
<keyword evidence="1 3" id="KW-0689">Ribosomal protein</keyword>
<dbReference type="GO" id="GO:0003735">
    <property type="term" value="F:structural constituent of ribosome"/>
    <property type="evidence" value="ECO:0007669"/>
    <property type="project" value="InterPro"/>
</dbReference>
<dbReference type="InterPro" id="IPR023803">
    <property type="entry name" value="Ribosomal_bS16_dom_sf"/>
</dbReference>
<keyword evidence="2 3" id="KW-0687">Ribonucleoprotein</keyword>
<feature type="compositionally biased region" description="Basic and acidic residues" evidence="4">
    <location>
        <begin position="149"/>
        <end position="159"/>
    </location>
</feature>
<evidence type="ECO:0000313" key="5">
    <source>
        <dbReference type="EMBL" id="CVK15566.1"/>
    </source>
</evidence>
<comment type="similarity">
    <text evidence="3">Belongs to the bacterial ribosomal protein bS16 family.</text>
</comment>
<dbReference type="PANTHER" id="PTHR12919">
    <property type="entry name" value="30S RIBOSOMAL PROTEIN S16"/>
    <property type="match status" value="1"/>
</dbReference>
<dbReference type="STRING" id="1586267.GCA_001418685_00391"/>
<dbReference type="Gene3D" id="3.30.1320.10">
    <property type="match status" value="1"/>
</dbReference>
<organism evidence="5 6">
    <name type="scientific">Apibacter mensalis</name>
    <dbReference type="NCBI Taxonomy" id="1586267"/>
    <lineage>
        <taxon>Bacteria</taxon>
        <taxon>Pseudomonadati</taxon>
        <taxon>Bacteroidota</taxon>
        <taxon>Flavobacteriia</taxon>
        <taxon>Flavobacteriales</taxon>
        <taxon>Weeksellaceae</taxon>
        <taxon>Apibacter</taxon>
    </lineage>
</organism>
<dbReference type="AlphaFoldDB" id="A0A0X3AMJ1"/>
<dbReference type="GO" id="GO:0005737">
    <property type="term" value="C:cytoplasm"/>
    <property type="evidence" value="ECO:0007669"/>
    <property type="project" value="UniProtKB-ARBA"/>
</dbReference>
<dbReference type="PANTHER" id="PTHR12919:SF20">
    <property type="entry name" value="SMALL RIBOSOMAL SUBUNIT PROTEIN BS16M"/>
    <property type="match status" value="1"/>
</dbReference>
<feature type="compositionally biased region" description="Basic and acidic residues" evidence="4">
    <location>
        <begin position="118"/>
        <end position="141"/>
    </location>
</feature>
<dbReference type="Proteomes" id="UP000182761">
    <property type="component" value="Unassembled WGS sequence"/>
</dbReference>
<dbReference type="InterPro" id="IPR000307">
    <property type="entry name" value="Ribosomal_bS16"/>
</dbReference>
<sequence length="185" mass="20345">MAVKIRLQRHGKKGKPVFHIVVADSRAKRDGKNIEKLGIYVPTTNPATVELNVDRAVSWLEKGAQPSDTAKSILSYKGALLKKHLNGGVKKGAFSAEEAEKKFQAWLEDKEKAIQAKKDKLASSKQQAKKDKLEAERKVNESRIAAQQKAEEAEAKDAEEVVETIIAEDEAATDAQAETNEEPKA</sequence>
<dbReference type="Pfam" id="PF00886">
    <property type="entry name" value="Ribosomal_S16"/>
    <property type="match status" value="1"/>
</dbReference>
<dbReference type="SUPFAM" id="SSF54565">
    <property type="entry name" value="Ribosomal protein S16"/>
    <property type="match status" value="1"/>
</dbReference>
<evidence type="ECO:0000256" key="3">
    <source>
        <dbReference type="HAMAP-Rule" id="MF_00385"/>
    </source>
</evidence>